<keyword evidence="9" id="KW-0378">Hydrolase</keyword>
<comment type="caution">
    <text evidence="14">The sequence shown here is derived from an EMBL/GenBank/DDBJ whole genome shotgun (WGS) entry which is preliminary data.</text>
</comment>
<gene>
    <name evidence="14" type="ORF">PVAND_010330</name>
</gene>
<dbReference type="SUPFAM" id="SSF50447">
    <property type="entry name" value="Translation proteins"/>
    <property type="match status" value="1"/>
</dbReference>
<dbReference type="InterPro" id="IPR033720">
    <property type="entry name" value="EFTU_2"/>
</dbReference>
<dbReference type="InterPro" id="IPR027417">
    <property type="entry name" value="P-loop_NTPase"/>
</dbReference>
<dbReference type="AlphaFoldDB" id="A0A9J6CF85"/>
<dbReference type="InterPro" id="IPR031157">
    <property type="entry name" value="G_TR_CS"/>
</dbReference>
<keyword evidence="7" id="KW-0547">Nucleotide-binding</keyword>
<dbReference type="CDD" id="cd01884">
    <property type="entry name" value="EF_Tu"/>
    <property type="match status" value="1"/>
</dbReference>
<dbReference type="InterPro" id="IPR005225">
    <property type="entry name" value="Small_GTP-bd"/>
</dbReference>
<dbReference type="PRINTS" id="PR00315">
    <property type="entry name" value="ELONGATNFCT"/>
</dbReference>
<evidence type="ECO:0000256" key="9">
    <source>
        <dbReference type="ARBA" id="ARBA00022801"/>
    </source>
</evidence>
<dbReference type="InterPro" id="IPR009001">
    <property type="entry name" value="Transl_elong_EF1A/Init_IF2_C"/>
</dbReference>
<evidence type="ECO:0000313" key="14">
    <source>
        <dbReference type="EMBL" id="KAG5680849.1"/>
    </source>
</evidence>
<evidence type="ECO:0000256" key="4">
    <source>
        <dbReference type="ARBA" id="ARBA00011986"/>
    </source>
</evidence>
<comment type="subcellular location">
    <subcellularLocation>
        <location evidence="1">Cytoplasm</location>
    </subcellularLocation>
</comment>
<dbReference type="Proteomes" id="UP001107558">
    <property type="component" value="Chromosome 1"/>
</dbReference>
<keyword evidence="6" id="KW-0479">Metal-binding</keyword>
<dbReference type="Gene3D" id="3.40.50.300">
    <property type="entry name" value="P-loop containing nucleotide triphosphate hydrolases"/>
    <property type="match status" value="1"/>
</dbReference>
<dbReference type="InterPro" id="IPR004160">
    <property type="entry name" value="Transl_elong_EFTu/EF1A_C"/>
</dbReference>
<dbReference type="GO" id="GO:0070125">
    <property type="term" value="P:mitochondrial translational elongation"/>
    <property type="evidence" value="ECO:0007669"/>
    <property type="project" value="TreeGrafter"/>
</dbReference>
<dbReference type="NCBIfam" id="NF000766">
    <property type="entry name" value="PRK00049.1"/>
    <property type="match status" value="1"/>
</dbReference>
<dbReference type="GO" id="GO:0046872">
    <property type="term" value="F:metal ion binding"/>
    <property type="evidence" value="ECO:0007669"/>
    <property type="project" value="UniProtKB-KW"/>
</dbReference>
<protein>
    <recommendedName>
        <fullName evidence="4">protein-synthesizing GTPase</fullName>
        <ecNumber evidence="4">3.6.5.3</ecNumber>
    </recommendedName>
</protein>
<dbReference type="InterPro" id="IPR004161">
    <property type="entry name" value="EFTu-like_2"/>
</dbReference>
<dbReference type="GO" id="GO:0003746">
    <property type="term" value="F:translation elongation factor activity"/>
    <property type="evidence" value="ECO:0007669"/>
    <property type="project" value="UniProtKB-KW"/>
</dbReference>
<dbReference type="EC" id="3.6.5.3" evidence="4"/>
<name>A0A9J6CF85_POLVA</name>
<dbReference type="SUPFAM" id="SSF52540">
    <property type="entry name" value="P-loop containing nucleoside triphosphate hydrolases"/>
    <property type="match status" value="1"/>
</dbReference>
<evidence type="ECO:0000256" key="8">
    <source>
        <dbReference type="ARBA" id="ARBA00022768"/>
    </source>
</evidence>
<evidence type="ECO:0000313" key="15">
    <source>
        <dbReference type="Proteomes" id="UP001107558"/>
    </source>
</evidence>
<dbReference type="OrthoDB" id="2067at2759"/>
<dbReference type="GO" id="GO:0005525">
    <property type="term" value="F:GTP binding"/>
    <property type="evidence" value="ECO:0007669"/>
    <property type="project" value="UniProtKB-KW"/>
</dbReference>
<dbReference type="FunFam" id="3.40.50.300:FF:000576">
    <property type="entry name" value="Elongation factor Tu"/>
    <property type="match status" value="1"/>
</dbReference>
<evidence type="ECO:0000256" key="11">
    <source>
        <dbReference type="ARBA" id="ARBA00022917"/>
    </source>
</evidence>
<dbReference type="Gene3D" id="2.40.30.10">
    <property type="entry name" value="Translation factors"/>
    <property type="match status" value="2"/>
</dbReference>
<evidence type="ECO:0000256" key="7">
    <source>
        <dbReference type="ARBA" id="ARBA00022741"/>
    </source>
</evidence>
<evidence type="ECO:0000256" key="10">
    <source>
        <dbReference type="ARBA" id="ARBA00022842"/>
    </source>
</evidence>
<evidence type="ECO:0000256" key="1">
    <source>
        <dbReference type="ARBA" id="ARBA00004496"/>
    </source>
</evidence>
<dbReference type="FunFam" id="2.40.30.10:FF:000085">
    <property type="entry name" value="Elongation factor Tu"/>
    <property type="match status" value="1"/>
</dbReference>
<feature type="domain" description="Tr-type G" evidence="13">
    <location>
        <begin position="48"/>
        <end position="243"/>
    </location>
</feature>
<dbReference type="Pfam" id="PF03143">
    <property type="entry name" value="GTP_EFTU_D3"/>
    <property type="match status" value="1"/>
</dbReference>
<dbReference type="PROSITE" id="PS00301">
    <property type="entry name" value="G_TR_1"/>
    <property type="match status" value="1"/>
</dbReference>
<dbReference type="InterPro" id="IPR041709">
    <property type="entry name" value="EF-Tu_GTP-bd"/>
</dbReference>
<evidence type="ECO:0000256" key="2">
    <source>
        <dbReference type="ARBA" id="ARBA00007249"/>
    </source>
</evidence>
<evidence type="ECO:0000256" key="3">
    <source>
        <dbReference type="ARBA" id="ARBA00011245"/>
    </source>
</evidence>
<dbReference type="InterPro" id="IPR009000">
    <property type="entry name" value="Transl_B-barrel_sf"/>
</dbReference>
<evidence type="ECO:0000259" key="13">
    <source>
        <dbReference type="PROSITE" id="PS51722"/>
    </source>
</evidence>
<accession>A0A9J6CF85</accession>
<dbReference type="Pfam" id="PF00009">
    <property type="entry name" value="GTP_EFTU"/>
    <property type="match status" value="1"/>
</dbReference>
<dbReference type="CDD" id="cd03706">
    <property type="entry name" value="mtEFTU_III"/>
    <property type="match status" value="1"/>
</dbReference>
<evidence type="ECO:0000256" key="6">
    <source>
        <dbReference type="ARBA" id="ARBA00022723"/>
    </source>
</evidence>
<dbReference type="InterPro" id="IPR050055">
    <property type="entry name" value="EF-Tu_GTPase"/>
</dbReference>
<dbReference type="GO" id="GO:0005739">
    <property type="term" value="C:mitochondrion"/>
    <property type="evidence" value="ECO:0007669"/>
    <property type="project" value="TreeGrafter"/>
</dbReference>
<dbReference type="PROSITE" id="PS51722">
    <property type="entry name" value="G_TR_2"/>
    <property type="match status" value="1"/>
</dbReference>
<dbReference type="NCBIfam" id="TIGR00231">
    <property type="entry name" value="small_GTP"/>
    <property type="match status" value="1"/>
</dbReference>
<keyword evidence="5" id="KW-0963">Cytoplasm</keyword>
<organism evidence="14 15">
    <name type="scientific">Polypedilum vanderplanki</name>
    <name type="common">Sleeping chironomid midge</name>
    <dbReference type="NCBI Taxonomy" id="319348"/>
    <lineage>
        <taxon>Eukaryota</taxon>
        <taxon>Metazoa</taxon>
        <taxon>Ecdysozoa</taxon>
        <taxon>Arthropoda</taxon>
        <taxon>Hexapoda</taxon>
        <taxon>Insecta</taxon>
        <taxon>Pterygota</taxon>
        <taxon>Neoptera</taxon>
        <taxon>Endopterygota</taxon>
        <taxon>Diptera</taxon>
        <taxon>Nematocera</taxon>
        <taxon>Chironomoidea</taxon>
        <taxon>Chironomidae</taxon>
        <taxon>Chironominae</taxon>
        <taxon>Polypedilum</taxon>
        <taxon>Polypedilum</taxon>
    </lineage>
</organism>
<keyword evidence="10" id="KW-0460">Magnesium</keyword>
<dbReference type="NCBIfam" id="NF009372">
    <property type="entry name" value="PRK12735.1"/>
    <property type="match status" value="1"/>
</dbReference>
<comment type="similarity">
    <text evidence="2">Belongs to the TRAFAC class translation factor GTPase superfamily. Classic translation factor GTPase family. EF-Tu/EF-1A subfamily.</text>
</comment>
<sequence>MLLRHFIYSKRIFKNEIFSKIKSINHSLNSIKYLSTKPSEKSNQENLKPHCNIGTIGHVDHGKTTLTAAITKVLEKRGLANFTSYDEIDKAPEEKARGITINAAHIGYETSKRTYAHTDCPGHADYIKNMISGASQMDGSILVVGADDGQMPQTREHLLLAKQVGIDKIVVYINKADKVDNEILELVELEVRELLCDFGFDGGNCPVIYGSALKALTGDESEIGEQSILKLLDAIDNYIPTPQRDVNGPLLMPIDNFFTVPGRGSVVVGTIKRGTMVKNSDIELLGFDQKFKSTVSDIQIFKKSYNKALAGENVGVLLRNIKIKNIQRGMLLCAPNTETLSNHFEANMYLLSKAEGGRKLPLASKYIQQIYSRTWCIPARIDLENSQILMPGDHGKVRITLFKKMVMSIGQPFTFREQGTTVATGIITKRFDPIQLPQNKLSKVVLNI</sequence>
<keyword evidence="15" id="KW-1185">Reference proteome</keyword>
<evidence type="ECO:0000256" key="5">
    <source>
        <dbReference type="ARBA" id="ARBA00022490"/>
    </source>
</evidence>
<reference evidence="14" key="1">
    <citation type="submission" date="2021-03" db="EMBL/GenBank/DDBJ databases">
        <title>Chromosome level genome of the anhydrobiotic midge Polypedilum vanderplanki.</title>
        <authorList>
            <person name="Yoshida Y."/>
            <person name="Kikawada T."/>
            <person name="Gusev O."/>
        </authorList>
    </citation>
    <scope>NUCLEOTIDE SEQUENCE</scope>
    <source>
        <strain evidence="14">NIAS01</strain>
        <tissue evidence="14">Whole body or cell culture</tissue>
    </source>
</reference>
<comment type="subunit">
    <text evidence="3">Monomer.</text>
</comment>
<dbReference type="PANTHER" id="PTHR43721:SF2">
    <property type="entry name" value="ELONGATION FACTOR TU, MITOCHONDRIAL"/>
    <property type="match status" value="1"/>
</dbReference>
<dbReference type="NCBIfam" id="NF009373">
    <property type="entry name" value="PRK12736.1"/>
    <property type="match status" value="1"/>
</dbReference>
<evidence type="ECO:0000256" key="12">
    <source>
        <dbReference type="ARBA" id="ARBA00023134"/>
    </source>
</evidence>
<dbReference type="SUPFAM" id="SSF50465">
    <property type="entry name" value="EF-Tu/eEF-1alpha/eIF2-gamma C-terminal domain"/>
    <property type="match status" value="1"/>
</dbReference>
<dbReference type="InterPro" id="IPR000795">
    <property type="entry name" value="T_Tr_GTP-bd_dom"/>
</dbReference>
<dbReference type="EMBL" id="JADBJN010000001">
    <property type="protein sequence ID" value="KAG5680849.1"/>
    <property type="molecule type" value="Genomic_DNA"/>
</dbReference>
<keyword evidence="11" id="KW-0648">Protein biosynthesis</keyword>
<keyword evidence="12" id="KW-0342">GTP-binding</keyword>
<dbReference type="CDD" id="cd03697">
    <property type="entry name" value="EFTU_II"/>
    <property type="match status" value="1"/>
</dbReference>
<keyword evidence="8" id="KW-0251">Elongation factor</keyword>
<dbReference type="PANTHER" id="PTHR43721">
    <property type="entry name" value="ELONGATION FACTOR TU-RELATED"/>
    <property type="match status" value="1"/>
</dbReference>
<dbReference type="GO" id="GO:0003924">
    <property type="term" value="F:GTPase activity"/>
    <property type="evidence" value="ECO:0007669"/>
    <property type="project" value="InterPro"/>
</dbReference>
<dbReference type="Pfam" id="PF03144">
    <property type="entry name" value="GTP_EFTU_D2"/>
    <property type="match status" value="1"/>
</dbReference>
<proteinExistence type="inferred from homology"/>